<organism evidence="3 4">
    <name type="scientific">Mortierella alpina</name>
    <name type="common">Oleaginous fungus</name>
    <name type="synonym">Mortierella renispora</name>
    <dbReference type="NCBI Taxonomy" id="64518"/>
    <lineage>
        <taxon>Eukaryota</taxon>
        <taxon>Fungi</taxon>
        <taxon>Fungi incertae sedis</taxon>
        <taxon>Mucoromycota</taxon>
        <taxon>Mortierellomycotina</taxon>
        <taxon>Mortierellomycetes</taxon>
        <taxon>Mortierellales</taxon>
        <taxon>Mortierellaceae</taxon>
        <taxon>Mortierella</taxon>
    </lineage>
</organism>
<evidence type="ECO:0000313" key="4">
    <source>
        <dbReference type="Proteomes" id="UP000738359"/>
    </source>
</evidence>
<evidence type="ECO:0000256" key="1">
    <source>
        <dbReference type="ARBA" id="ARBA00061469"/>
    </source>
</evidence>
<dbReference type="GO" id="GO:0006623">
    <property type="term" value="P:protein targeting to vacuole"/>
    <property type="evidence" value="ECO:0007669"/>
    <property type="project" value="TreeGrafter"/>
</dbReference>
<name>A0A9P6JFM4_MORAP</name>
<accession>A0A9P6JFM4</accession>
<sequence length="531" mass="60183">MTATEDILAAIEKNKSSLQDIELMINSLNDVRASAHYTYLMVQGRTDPVPGAAFREHAKFTYTALESLSKQAITSEAILNELQALELPKLQGPSPLSMKSKQEEAAEGHQAAKITPQSSFGAESTLELTKCREYLNLSIHDTLRWFKRSAKKSGFQVCAVRLGDQLPFSIVKVCIAGVLNAFIVMETSKKDRCLAISRLVAFGAGEENSIWEDSNHLVFRKITQAAVGAVDYYKAKEPRSLLGLVLQPQAQDLAGGRATQTESHTSPPSLSQSDTLNNQQQHLSTCALHSNSIILLKQQAKQRQLEVLRQEQQRRRDPFDPPRIAPSKTFHLYAGSRFRGKQRSGSHSYDVVVDIKHVDLAESFLCGYLRINGLTEEYPELTTYFEAEIIGPKHSFLTRKWDADELIDEEHWTLFKPFECLASSVFYGLDVHDGDDEDDVVPCPHHHHYNPQTYNHRNEDVVFMRWKEHFLVPDHRVRGISGASFAGFYYICYSKITGQISGYYYHQSSEKFQQLLLTHVEERSFGSFEFR</sequence>
<evidence type="ECO:0000313" key="3">
    <source>
        <dbReference type="EMBL" id="KAF9968837.1"/>
    </source>
</evidence>
<dbReference type="GO" id="GO:0007039">
    <property type="term" value="P:protein catabolic process in the vacuole"/>
    <property type="evidence" value="ECO:0007669"/>
    <property type="project" value="TreeGrafter"/>
</dbReference>
<feature type="region of interest" description="Disordered" evidence="2">
    <location>
        <begin position="253"/>
        <end position="277"/>
    </location>
</feature>
<dbReference type="GO" id="GO:0005773">
    <property type="term" value="C:vacuole"/>
    <property type="evidence" value="ECO:0007669"/>
    <property type="project" value="GOC"/>
</dbReference>
<dbReference type="AlphaFoldDB" id="A0A9P6JFM4"/>
<protein>
    <submittedName>
        <fullName evidence="3">GID complex subunit 4, VID24</fullName>
    </submittedName>
</protein>
<dbReference type="Pfam" id="PF09783">
    <property type="entry name" value="Vac_ImportDeg"/>
    <property type="match status" value="1"/>
</dbReference>
<dbReference type="InterPro" id="IPR018618">
    <property type="entry name" value="GID4/10-like"/>
</dbReference>
<dbReference type="GO" id="GO:0034657">
    <property type="term" value="C:GID complex"/>
    <property type="evidence" value="ECO:0007669"/>
    <property type="project" value="TreeGrafter"/>
</dbReference>
<evidence type="ECO:0000256" key="2">
    <source>
        <dbReference type="SAM" id="MobiDB-lite"/>
    </source>
</evidence>
<reference evidence="3" key="1">
    <citation type="journal article" date="2020" name="Fungal Divers.">
        <title>Resolving the Mortierellaceae phylogeny through synthesis of multi-gene phylogenetics and phylogenomics.</title>
        <authorList>
            <person name="Vandepol N."/>
            <person name="Liber J."/>
            <person name="Desiro A."/>
            <person name="Na H."/>
            <person name="Kennedy M."/>
            <person name="Barry K."/>
            <person name="Grigoriev I.V."/>
            <person name="Miller A.N."/>
            <person name="O'Donnell K."/>
            <person name="Stajich J.E."/>
            <person name="Bonito G."/>
        </authorList>
    </citation>
    <scope>NUCLEOTIDE SEQUENCE</scope>
    <source>
        <strain evidence="3">CK1249</strain>
    </source>
</reference>
<dbReference type="EMBL" id="JAAAHY010000002">
    <property type="protein sequence ID" value="KAF9968837.1"/>
    <property type="molecule type" value="Genomic_DNA"/>
</dbReference>
<comment type="caution">
    <text evidence="3">The sequence shown here is derived from an EMBL/GenBank/DDBJ whole genome shotgun (WGS) entry which is preliminary data.</text>
</comment>
<feature type="compositionally biased region" description="Polar residues" evidence="2">
    <location>
        <begin position="258"/>
        <end position="277"/>
    </location>
</feature>
<dbReference type="PANTHER" id="PTHR14534">
    <property type="entry name" value="VACUOLAR IMPORT AND DEGRADATION PROTEIN 24"/>
    <property type="match status" value="1"/>
</dbReference>
<gene>
    <name evidence="3" type="primary">GID4</name>
    <name evidence="3" type="ORF">BGZ70_003575</name>
</gene>
<keyword evidence="4" id="KW-1185">Reference proteome</keyword>
<dbReference type="GO" id="GO:0045721">
    <property type="term" value="P:negative regulation of gluconeogenesis"/>
    <property type="evidence" value="ECO:0007669"/>
    <property type="project" value="TreeGrafter"/>
</dbReference>
<dbReference type="Proteomes" id="UP000738359">
    <property type="component" value="Unassembled WGS sequence"/>
</dbReference>
<proteinExistence type="inferred from homology"/>
<feature type="region of interest" description="Disordered" evidence="2">
    <location>
        <begin position="93"/>
        <end position="114"/>
    </location>
</feature>
<dbReference type="PANTHER" id="PTHR14534:SF3">
    <property type="entry name" value="GID COMPLEX SUBUNIT 4 HOMOLOG"/>
    <property type="match status" value="1"/>
</dbReference>
<comment type="similarity">
    <text evidence="1">Belongs to the GID4/VID24 family.</text>
</comment>
<dbReference type="OrthoDB" id="62at2759"/>
<dbReference type="GO" id="GO:0043161">
    <property type="term" value="P:proteasome-mediated ubiquitin-dependent protein catabolic process"/>
    <property type="evidence" value="ECO:0007669"/>
    <property type="project" value="TreeGrafter"/>
</dbReference>